<dbReference type="AlphaFoldDB" id="A0A432YU55"/>
<dbReference type="GO" id="GO:0015628">
    <property type="term" value="P:protein secretion by the type II secretion system"/>
    <property type="evidence" value="ECO:0007669"/>
    <property type="project" value="TreeGrafter"/>
</dbReference>
<keyword evidence="8 10" id="KW-0472">Membrane</keyword>
<name>A0A432YU55_9GAMM</name>
<dbReference type="InterPro" id="IPR001992">
    <property type="entry name" value="T2SS_GspF/T4SS_PilC_CS"/>
</dbReference>
<dbReference type="InterPro" id="IPR003004">
    <property type="entry name" value="GspF/PilC"/>
</dbReference>
<keyword evidence="5" id="KW-0997">Cell inner membrane</keyword>
<gene>
    <name evidence="12" type="ORF">CWI73_06140</name>
</gene>
<evidence type="ECO:0000259" key="11">
    <source>
        <dbReference type="Pfam" id="PF00482"/>
    </source>
</evidence>
<accession>A0A432YU55</accession>
<comment type="similarity">
    <text evidence="2 9">Belongs to the GSP F family.</text>
</comment>
<proteinExistence type="inferred from homology"/>
<keyword evidence="7 10" id="KW-1133">Transmembrane helix</keyword>
<evidence type="ECO:0000313" key="13">
    <source>
        <dbReference type="Proteomes" id="UP000288361"/>
    </source>
</evidence>
<evidence type="ECO:0000256" key="3">
    <source>
        <dbReference type="ARBA" id="ARBA00022448"/>
    </source>
</evidence>
<keyword evidence="3 9" id="KW-0813">Transport</keyword>
<protein>
    <submittedName>
        <fullName evidence="12">Type II secretion system F family protein</fullName>
    </submittedName>
</protein>
<evidence type="ECO:0000256" key="10">
    <source>
        <dbReference type="SAM" id="Phobius"/>
    </source>
</evidence>
<evidence type="ECO:0000256" key="4">
    <source>
        <dbReference type="ARBA" id="ARBA00022475"/>
    </source>
</evidence>
<evidence type="ECO:0000256" key="2">
    <source>
        <dbReference type="ARBA" id="ARBA00005745"/>
    </source>
</evidence>
<dbReference type="InterPro" id="IPR042094">
    <property type="entry name" value="T2SS_GspF_sf"/>
</dbReference>
<dbReference type="EMBL" id="PIQA01000003">
    <property type="protein sequence ID" value="RUO66853.1"/>
    <property type="molecule type" value="Genomic_DNA"/>
</dbReference>
<keyword evidence="6 9" id="KW-0812">Transmembrane</keyword>
<dbReference type="RefSeq" id="WP_126751983.1">
    <property type="nucleotide sequence ID" value="NZ_JBHUMT010000013.1"/>
</dbReference>
<evidence type="ECO:0000256" key="5">
    <source>
        <dbReference type="ARBA" id="ARBA00022519"/>
    </source>
</evidence>
<evidence type="ECO:0000256" key="1">
    <source>
        <dbReference type="ARBA" id="ARBA00004429"/>
    </source>
</evidence>
<evidence type="ECO:0000313" key="12">
    <source>
        <dbReference type="EMBL" id="RUO66853.1"/>
    </source>
</evidence>
<dbReference type="Gene3D" id="1.20.81.30">
    <property type="entry name" value="Type II secretion system (T2SS), domain F"/>
    <property type="match status" value="2"/>
</dbReference>
<dbReference type="GO" id="GO:0005886">
    <property type="term" value="C:plasma membrane"/>
    <property type="evidence" value="ECO:0007669"/>
    <property type="project" value="UniProtKB-SubCell"/>
</dbReference>
<evidence type="ECO:0000256" key="7">
    <source>
        <dbReference type="ARBA" id="ARBA00022989"/>
    </source>
</evidence>
<organism evidence="12 13">
    <name type="scientific">Idiomarina piscisalsi</name>
    <dbReference type="NCBI Taxonomy" id="1096243"/>
    <lineage>
        <taxon>Bacteria</taxon>
        <taxon>Pseudomonadati</taxon>
        <taxon>Pseudomonadota</taxon>
        <taxon>Gammaproteobacteria</taxon>
        <taxon>Alteromonadales</taxon>
        <taxon>Idiomarinaceae</taxon>
        <taxon>Idiomarina</taxon>
    </lineage>
</organism>
<evidence type="ECO:0000256" key="9">
    <source>
        <dbReference type="RuleBase" id="RU003923"/>
    </source>
</evidence>
<dbReference type="PROSITE" id="PS00874">
    <property type="entry name" value="T2SP_F"/>
    <property type="match status" value="1"/>
</dbReference>
<dbReference type="PANTHER" id="PTHR30012">
    <property type="entry name" value="GENERAL SECRETION PATHWAY PROTEIN"/>
    <property type="match status" value="1"/>
</dbReference>
<dbReference type="PANTHER" id="PTHR30012:SF7">
    <property type="entry name" value="PROTEIN TRANSPORT PROTEIN HOFC HOMOLOG"/>
    <property type="match status" value="1"/>
</dbReference>
<comment type="subcellular location">
    <subcellularLocation>
        <location evidence="1 9">Cell inner membrane</location>
        <topology evidence="1 9">Multi-pass membrane protein</topology>
    </subcellularLocation>
</comment>
<dbReference type="InterPro" id="IPR018076">
    <property type="entry name" value="T2SS_GspF_dom"/>
</dbReference>
<sequence>MTEQKVTRWRWKSAGQTGLIHTTSQLHAIRLLSERGLSCISVQREHLIKTPKPADKEWLQTIEQWLELLECGLPLPDALKHSVNQHSSKAMTWLVNDCLATIKLGRPLSSALKQYSDWLPAADIQTIEWAESSGHLVSGLHNILTLKQQQMALKEQLTKALRYPLIIAAFACAVALLMMTWVLPQFQKLFGNANLPLLTQKVIAISEFVSQHAVFIGSAFCLLYLSCRLIRHRFPAFWRHCTLKLPVYRQLVIGSREQQIYYQLGLSLEAGIDAIHALQLTTNNLSCPVYKSRLHLISYHLEKGLGWSKAFRSSALNTPKTMSFIQSAEKSGRMAQAFKQLALYQQKQLTLYSERISSYSQPLLMLILGGIIGTLLVAMYLPLFSLGEQF</sequence>
<feature type="domain" description="Type II secretion system protein GspF" evidence="11">
    <location>
        <begin position="262"/>
        <end position="382"/>
    </location>
</feature>
<dbReference type="Pfam" id="PF00482">
    <property type="entry name" value="T2SSF"/>
    <property type="match status" value="2"/>
</dbReference>
<feature type="transmembrane region" description="Helical" evidence="10">
    <location>
        <begin position="363"/>
        <end position="383"/>
    </location>
</feature>
<dbReference type="PRINTS" id="PR00812">
    <property type="entry name" value="BCTERIALGSPF"/>
</dbReference>
<feature type="transmembrane region" description="Helical" evidence="10">
    <location>
        <begin position="203"/>
        <end position="225"/>
    </location>
</feature>
<feature type="domain" description="Type II secretion system protein GspF" evidence="11">
    <location>
        <begin position="62"/>
        <end position="184"/>
    </location>
</feature>
<reference evidence="12 13" key="1">
    <citation type="journal article" date="2011" name="Front. Microbiol.">
        <title>Genomic signatures of strain selection and enhancement in Bacillus atrophaeus var. globigii, a historical biowarfare simulant.</title>
        <authorList>
            <person name="Gibbons H.S."/>
            <person name="Broomall S.M."/>
            <person name="McNew L.A."/>
            <person name="Daligault H."/>
            <person name="Chapman C."/>
            <person name="Bruce D."/>
            <person name="Karavis M."/>
            <person name="Krepps M."/>
            <person name="McGregor P.A."/>
            <person name="Hong C."/>
            <person name="Park K.H."/>
            <person name="Akmal A."/>
            <person name="Feldman A."/>
            <person name="Lin J.S."/>
            <person name="Chang W.E."/>
            <person name="Higgs B.W."/>
            <person name="Demirev P."/>
            <person name="Lindquist J."/>
            <person name="Liem A."/>
            <person name="Fochler E."/>
            <person name="Read T.D."/>
            <person name="Tapia R."/>
            <person name="Johnson S."/>
            <person name="Bishop-Lilly K.A."/>
            <person name="Detter C."/>
            <person name="Han C."/>
            <person name="Sozhamannan S."/>
            <person name="Rosenzweig C.N."/>
            <person name="Skowronski E.W."/>
        </authorList>
    </citation>
    <scope>NUCLEOTIDE SEQUENCE [LARGE SCALE GENOMIC DNA]</scope>
    <source>
        <strain evidence="12 13">TPS4-2</strain>
    </source>
</reference>
<evidence type="ECO:0000256" key="6">
    <source>
        <dbReference type="ARBA" id="ARBA00022692"/>
    </source>
</evidence>
<dbReference type="Proteomes" id="UP000288361">
    <property type="component" value="Unassembled WGS sequence"/>
</dbReference>
<comment type="caution">
    <text evidence="12">The sequence shown here is derived from an EMBL/GenBank/DDBJ whole genome shotgun (WGS) entry which is preliminary data.</text>
</comment>
<feature type="transmembrane region" description="Helical" evidence="10">
    <location>
        <begin position="160"/>
        <end position="183"/>
    </location>
</feature>
<evidence type="ECO:0000256" key="8">
    <source>
        <dbReference type="ARBA" id="ARBA00023136"/>
    </source>
</evidence>
<keyword evidence="4" id="KW-1003">Cell membrane</keyword>